<dbReference type="InterPro" id="IPR019756">
    <property type="entry name" value="Pept_S26A_signal_pept_1_Ser-AS"/>
</dbReference>
<dbReference type="Gene3D" id="2.10.109.10">
    <property type="entry name" value="Umud Fragment, subunit A"/>
    <property type="match status" value="1"/>
</dbReference>
<dbReference type="Pfam" id="PF00717">
    <property type="entry name" value="Peptidase_S24"/>
    <property type="match status" value="1"/>
</dbReference>
<evidence type="ECO:0000256" key="5">
    <source>
        <dbReference type="ARBA" id="ARBA00023163"/>
    </source>
</evidence>
<evidence type="ECO:0000313" key="7">
    <source>
        <dbReference type="EMBL" id="NJR80158.1"/>
    </source>
</evidence>
<keyword evidence="8" id="KW-1185">Reference proteome</keyword>
<evidence type="ECO:0000256" key="4">
    <source>
        <dbReference type="ARBA" id="ARBA00023125"/>
    </source>
</evidence>
<evidence type="ECO:0000313" key="8">
    <source>
        <dbReference type="Proteomes" id="UP000732399"/>
    </source>
</evidence>
<dbReference type="PANTHER" id="PTHR40661">
    <property type="match status" value="1"/>
</dbReference>
<evidence type="ECO:0000256" key="1">
    <source>
        <dbReference type="ARBA" id="ARBA00022670"/>
    </source>
</evidence>
<keyword evidence="5" id="KW-0804">Transcription</keyword>
<dbReference type="SUPFAM" id="SSF51306">
    <property type="entry name" value="LexA/Signal peptidase"/>
    <property type="match status" value="1"/>
</dbReference>
<protein>
    <submittedName>
        <fullName evidence="7">S24 family peptidase</fullName>
    </submittedName>
</protein>
<name>A0ABX1CQD3_9SPHN</name>
<keyword evidence="2" id="KW-0378">Hydrolase</keyword>
<accession>A0ABX1CQD3</accession>
<feature type="domain" description="Peptidase S24/S26A/S26B/S26C" evidence="6">
    <location>
        <begin position="83"/>
        <end position="199"/>
    </location>
</feature>
<proteinExistence type="predicted"/>
<dbReference type="EMBL" id="JAAVJH010000013">
    <property type="protein sequence ID" value="NJR80158.1"/>
    <property type="molecule type" value="Genomic_DNA"/>
</dbReference>
<comment type="caution">
    <text evidence="7">The sequence shown here is derived from an EMBL/GenBank/DDBJ whole genome shotgun (WGS) entry which is preliminary data.</text>
</comment>
<dbReference type="RefSeq" id="WP_168135712.1">
    <property type="nucleotide sequence ID" value="NZ_JAAVJH010000013.1"/>
</dbReference>
<dbReference type="InterPro" id="IPR036286">
    <property type="entry name" value="LexA/Signal_pep-like_sf"/>
</dbReference>
<dbReference type="PANTHER" id="PTHR40661:SF3">
    <property type="entry name" value="FELS-1 PROPHAGE TRANSCRIPTIONAL REGULATOR"/>
    <property type="match status" value="1"/>
</dbReference>
<dbReference type="CDD" id="cd06529">
    <property type="entry name" value="S24_LexA-like"/>
    <property type="match status" value="1"/>
</dbReference>
<evidence type="ECO:0000259" key="6">
    <source>
        <dbReference type="Pfam" id="PF00717"/>
    </source>
</evidence>
<organism evidence="7 8">
    <name type="scientific">Sphingomonas corticis</name>
    <dbReference type="NCBI Taxonomy" id="2722791"/>
    <lineage>
        <taxon>Bacteria</taxon>
        <taxon>Pseudomonadati</taxon>
        <taxon>Pseudomonadota</taxon>
        <taxon>Alphaproteobacteria</taxon>
        <taxon>Sphingomonadales</taxon>
        <taxon>Sphingomonadaceae</taxon>
        <taxon>Sphingomonas</taxon>
    </lineage>
</organism>
<sequence length="206" mass="21749">MDGDPRKALARLAEEQGQSLSALSRVLGRNVAYLQQYIARGTPRVLPERDRARLAAYLGVEEAVLGGPVREEAEARVPWLTVAASAGPGALAPEERRLGGLPVPHALLRDLGVAPANVSVIAVAGDSMAPTLLDGDRLLVDGADRRVPAAGGVFVIRREDALSVKRLRPAARDLAIVSDNPAYPALVEPAAAVTVIGRARLLWRGL</sequence>
<keyword evidence="3" id="KW-0805">Transcription regulation</keyword>
<evidence type="ECO:0000256" key="2">
    <source>
        <dbReference type="ARBA" id="ARBA00022801"/>
    </source>
</evidence>
<keyword evidence="1" id="KW-0645">Protease</keyword>
<keyword evidence="4" id="KW-0238">DNA-binding</keyword>
<gene>
    <name evidence="7" type="ORF">HBH26_16370</name>
</gene>
<dbReference type="InterPro" id="IPR039418">
    <property type="entry name" value="LexA-like"/>
</dbReference>
<dbReference type="InterPro" id="IPR015927">
    <property type="entry name" value="Peptidase_S24_S26A/B/C"/>
</dbReference>
<dbReference type="Proteomes" id="UP000732399">
    <property type="component" value="Unassembled WGS sequence"/>
</dbReference>
<dbReference type="PROSITE" id="PS00501">
    <property type="entry name" value="SPASE_I_1"/>
    <property type="match status" value="1"/>
</dbReference>
<evidence type="ECO:0000256" key="3">
    <source>
        <dbReference type="ARBA" id="ARBA00023015"/>
    </source>
</evidence>
<reference evidence="7 8" key="1">
    <citation type="submission" date="2020-03" db="EMBL/GenBank/DDBJ databases">
        <authorList>
            <person name="Wang L."/>
            <person name="He N."/>
            <person name="Li Y."/>
            <person name="Fang Y."/>
            <person name="Zhang F."/>
        </authorList>
    </citation>
    <scope>NUCLEOTIDE SEQUENCE [LARGE SCALE GENOMIC DNA]</scope>
    <source>
        <strain evidence="7 8">36D10-4-7</strain>
    </source>
</reference>